<dbReference type="Pfam" id="PF06627">
    <property type="entry name" value="DUF1153"/>
    <property type="match status" value="1"/>
</dbReference>
<dbReference type="InterPro" id="IPR010921">
    <property type="entry name" value="Trp_repressor/repl_initiator"/>
</dbReference>
<dbReference type="SUPFAM" id="SSF48295">
    <property type="entry name" value="TrpR-like"/>
    <property type="match status" value="1"/>
</dbReference>
<dbReference type="InterPro" id="IPR036388">
    <property type="entry name" value="WH-like_DNA-bd_sf"/>
</dbReference>
<evidence type="ECO:0000313" key="1">
    <source>
        <dbReference type="EMBL" id="ATF06029.1"/>
    </source>
</evidence>
<reference evidence="1 2" key="1">
    <citation type="journal article" date="2017" name="Front. Microbiol.">
        <title>Phaeobacter piscinae sp. nov., a species of the Roseobacter group and potential aquaculture probiont.</title>
        <authorList>
            <person name="Sonnenschein E.C."/>
            <person name="Phippen C.B.W."/>
            <person name="Nielsen K.F."/>
            <person name="Mateiu R.V."/>
            <person name="Melchiorsen J."/>
            <person name="Gram L."/>
            <person name="Overmann J."/>
            <person name="Freese H.M."/>
        </authorList>
    </citation>
    <scope>NUCLEOTIDE SEQUENCE [LARGE SCALE GENOMIC DNA]</scope>
    <source>
        <strain evidence="1 2">P63</strain>
    </source>
</reference>
<evidence type="ECO:0000313" key="2">
    <source>
        <dbReference type="Proteomes" id="UP000217545"/>
    </source>
</evidence>
<evidence type="ECO:0008006" key="3">
    <source>
        <dbReference type="Google" id="ProtNLM"/>
    </source>
</evidence>
<dbReference type="GO" id="GO:0043565">
    <property type="term" value="F:sequence-specific DNA binding"/>
    <property type="evidence" value="ECO:0007669"/>
    <property type="project" value="InterPro"/>
</dbReference>
<organism evidence="1 2">
    <name type="scientific">Phaeobacter gallaeciensis</name>
    <dbReference type="NCBI Taxonomy" id="60890"/>
    <lineage>
        <taxon>Bacteria</taxon>
        <taxon>Pseudomonadati</taxon>
        <taxon>Pseudomonadota</taxon>
        <taxon>Alphaproteobacteria</taxon>
        <taxon>Rhodobacterales</taxon>
        <taxon>Roseobacteraceae</taxon>
        <taxon>Phaeobacter</taxon>
    </lineage>
</organism>
<dbReference type="AlphaFoldDB" id="A0AAC9ZAT0"/>
<name>A0AAC9ZAT0_9RHOB</name>
<dbReference type="Proteomes" id="UP000217545">
    <property type="component" value="Chromosome"/>
</dbReference>
<gene>
    <name evidence="1" type="ORF">PhaeoP63_01957</name>
</gene>
<dbReference type="Gene3D" id="1.10.10.10">
    <property type="entry name" value="Winged helix-like DNA-binding domain superfamily/Winged helix DNA-binding domain"/>
    <property type="match status" value="1"/>
</dbReference>
<dbReference type="InterPro" id="IPR009534">
    <property type="entry name" value="DUF1153"/>
</dbReference>
<proteinExistence type="predicted"/>
<dbReference type="EMBL" id="CP010784">
    <property type="protein sequence ID" value="ATF06029.1"/>
    <property type="molecule type" value="Genomic_DNA"/>
</dbReference>
<sequence length="123" mass="14136">MILKGQVHPSLRRLREMWGRTNFDDPTKEEKMFLKKVDGPRAVTLPDGTVMTRADLPPKTTRRWVASRKAAVVRGVLYGLIPQSEALRRYSLSEEEFRSWVSAVADFGEDALKATRLKDYRKS</sequence>
<accession>A0AAC9ZAT0</accession>
<protein>
    <recommendedName>
        <fullName evidence="3">DUF1153 domain-containing protein</fullName>
    </recommendedName>
</protein>